<feature type="compositionally biased region" description="Low complexity" evidence="1">
    <location>
        <begin position="23"/>
        <end position="32"/>
    </location>
</feature>
<evidence type="ECO:0000313" key="3">
    <source>
        <dbReference type="Proteomes" id="UP000054279"/>
    </source>
</evidence>
<sequence>MPRVLRRTVSTPSVRAAPYTYPVSSSVVSSSSGRRRRGASDAAHPGYAGRRSPQRSTGARQILAEIDWWSVIHGQRESQVGHEVVDEDSGETHDGDERLLFPRRLQRLSPTPSLQPVPESPVHPSTPPYGRDNWSDSLLRASRSSTSRASSRVSDGVDESGPATPRPTLSIFPRYPSHQSSVNFPNSPAPLSSLLTPLDTAANIGVYTHATPPGGQPRVRSISSPDMICMTSLLAAVKESSSMGNPSLETPLIVPDDISASGI</sequence>
<proteinExistence type="predicted"/>
<feature type="compositionally biased region" description="Low complexity" evidence="1">
    <location>
        <begin position="135"/>
        <end position="154"/>
    </location>
</feature>
<dbReference type="EMBL" id="KN837185">
    <property type="protein sequence ID" value="KIJ35742.1"/>
    <property type="molecule type" value="Genomic_DNA"/>
</dbReference>
<reference evidence="2 3" key="1">
    <citation type="submission" date="2014-06" db="EMBL/GenBank/DDBJ databases">
        <title>Evolutionary Origins and Diversification of the Mycorrhizal Mutualists.</title>
        <authorList>
            <consortium name="DOE Joint Genome Institute"/>
            <consortium name="Mycorrhizal Genomics Consortium"/>
            <person name="Kohler A."/>
            <person name="Kuo A."/>
            <person name="Nagy L.G."/>
            <person name="Floudas D."/>
            <person name="Copeland A."/>
            <person name="Barry K.W."/>
            <person name="Cichocki N."/>
            <person name="Veneault-Fourrey C."/>
            <person name="LaButti K."/>
            <person name="Lindquist E.A."/>
            <person name="Lipzen A."/>
            <person name="Lundell T."/>
            <person name="Morin E."/>
            <person name="Murat C."/>
            <person name="Riley R."/>
            <person name="Ohm R."/>
            <person name="Sun H."/>
            <person name="Tunlid A."/>
            <person name="Henrissat B."/>
            <person name="Grigoriev I.V."/>
            <person name="Hibbett D.S."/>
            <person name="Martin F."/>
        </authorList>
    </citation>
    <scope>NUCLEOTIDE SEQUENCE [LARGE SCALE GENOMIC DNA]</scope>
    <source>
        <strain evidence="2 3">SS14</strain>
    </source>
</reference>
<organism evidence="2 3">
    <name type="scientific">Sphaerobolus stellatus (strain SS14)</name>
    <dbReference type="NCBI Taxonomy" id="990650"/>
    <lineage>
        <taxon>Eukaryota</taxon>
        <taxon>Fungi</taxon>
        <taxon>Dikarya</taxon>
        <taxon>Basidiomycota</taxon>
        <taxon>Agaricomycotina</taxon>
        <taxon>Agaricomycetes</taxon>
        <taxon>Phallomycetidae</taxon>
        <taxon>Geastrales</taxon>
        <taxon>Sphaerobolaceae</taxon>
        <taxon>Sphaerobolus</taxon>
    </lineage>
</organism>
<gene>
    <name evidence="2" type="ORF">M422DRAFT_261923</name>
</gene>
<dbReference type="HOGENOM" id="CLU_1070270_0_0_1"/>
<keyword evidence="3" id="KW-1185">Reference proteome</keyword>
<feature type="region of interest" description="Disordered" evidence="1">
    <location>
        <begin position="23"/>
        <end position="58"/>
    </location>
</feature>
<protein>
    <submittedName>
        <fullName evidence="2">Uncharacterized protein</fullName>
    </submittedName>
</protein>
<name>A0A0C9V251_SPHS4</name>
<dbReference type="Proteomes" id="UP000054279">
    <property type="component" value="Unassembled WGS sequence"/>
</dbReference>
<dbReference type="OrthoDB" id="3236040at2759"/>
<evidence type="ECO:0000256" key="1">
    <source>
        <dbReference type="SAM" id="MobiDB-lite"/>
    </source>
</evidence>
<evidence type="ECO:0000313" key="2">
    <source>
        <dbReference type="EMBL" id="KIJ35742.1"/>
    </source>
</evidence>
<accession>A0A0C9V251</accession>
<feature type="compositionally biased region" description="Pro residues" evidence="1">
    <location>
        <begin position="113"/>
        <end position="127"/>
    </location>
</feature>
<dbReference type="AlphaFoldDB" id="A0A0C9V251"/>
<feature type="region of interest" description="Disordered" evidence="1">
    <location>
        <begin position="80"/>
        <end position="99"/>
    </location>
</feature>
<feature type="region of interest" description="Disordered" evidence="1">
    <location>
        <begin position="108"/>
        <end position="184"/>
    </location>
</feature>